<sequence>MLSTNIKASRERHFLSKKERRSISWSSYVMIFHIFTENFRHFDQNLCRRFSNLVLGCPLYCLETCTKCLSNTLESNCPRLLTDIRMI</sequence>
<organism evidence="1 2">
    <name type="scientific">Setaria italica</name>
    <name type="common">Foxtail millet</name>
    <name type="synonym">Panicum italicum</name>
    <dbReference type="NCBI Taxonomy" id="4555"/>
    <lineage>
        <taxon>Eukaryota</taxon>
        <taxon>Viridiplantae</taxon>
        <taxon>Streptophyta</taxon>
        <taxon>Embryophyta</taxon>
        <taxon>Tracheophyta</taxon>
        <taxon>Spermatophyta</taxon>
        <taxon>Magnoliopsida</taxon>
        <taxon>Liliopsida</taxon>
        <taxon>Poales</taxon>
        <taxon>Poaceae</taxon>
        <taxon>PACMAD clade</taxon>
        <taxon>Panicoideae</taxon>
        <taxon>Panicodae</taxon>
        <taxon>Paniceae</taxon>
        <taxon>Cenchrinae</taxon>
        <taxon>Setaria</taxon>
    </lineage>
</organism>
<dbReference type="Gramene" id="KQK88942">
    <property type="protein sequence ID" value="KQK88942"/>
    <property type="gene ID" value="SETIT_038261mg"/>
</dbReference>
<dbReference type="AlphaFoldDB" id="K4AHA4"/>
<protein>
    <submittedName>
        <fullName evidence="1">Uncharacterized protein</fullName>
    </submittedName>
</protein>
<proteinExistence type="predicted"/>
<dbReference type="EMBL" id="AGNK02005592">
    <property type="status" value="NOT_ANNOTATED_CDS"/>
    <property type="molecule type" value="Genomic_DNA"/>
</dbReference>
<evidence type="ECO:0000313" key="2">
    <source>
        <dbReference type="Proteomes" id="UP000004995"/>
    </source>
</evidence>
<reference evidence="1" key="2">
    <citation type="submission" date="2018-08" db="UniProtKB">
        <authorList>
            <consortium name="EnsemblPlants"/>
        </authorList>
    </citation>
    <scope>IDENTIFICATION</scope>
    <source>
        <strain evidence="1">Yugu1</strain>
    </source>
</reference>
<name>K4AHA4_SETIT</name>
<evidence type="ECO:0000313" key="1">
    <source>
        <dbReference type="EnsemblPlants" id="KQK88942"/>
    </source>
</evidence>
<accession>K4AHA4</accession>
<dbReference type="Proteomes" id="UP000004995">
    <property type="component" value="Unassembled WGS sequence"/>
</dbReference>
<dbReference type="HOGENOM" id="CLU_2487683_0_0_1"/>
<reference evidence="2" key="1">
    <citation type="journal article" date="2012" name="Nat. Biotechnol.">
        <title>Reference genome sequence of the model plant Setaria.</title>
        <authorList>
            <person name="Bennetzen J.L."/>
            <person name="Schmutz J."/>
            <person name="Wang H."/>
            <person name="Percifield R."/>
            <person name="Hawkins J."/>
            <person name="Pontaroli A.C."/>
            <person name="Estep M."/>
            <person name="Feng L."/>
            <person name="Vaughn J.N."/>
            <person name="Grimwood J."/>
            <person name="Jenkins J."/>
            <person name="Barry K."/>
            <person name="Lindquist E."/>
            <person name="Hellsten U."/>
            <person name="Deshpande S."/>
            <person name="Wang X."/>
            <person name="Wu X."/>
            <person name="Mitros T."/>
            <person name="Triplett J."/>
            <person name="Yang X."/>
            <person name="Ye C.Y."/>
            <person name="Mauro-Herrera M."/>
            <person name="Wang L."/>
            <person name="Li P."/>
            <person name="Sharma M."/>
            <person name="Sharma R."/>
            <person name="Ronald P.C."/>
            <person name="Panaud O."/>
            <person name="Kellogg E.A."/>
            <person name="Brutnell T.P."/>
            <person name="Doust A.N."/>
            <person name="Tuskan G.A."/>
            <person name="Rokhsar D."/>
            <person name="Devos K.M."/>
        </authorList>
    </citation>
    <scope>NUCLEOTIDE SEQUENCE [LARGE SCALE GENOMIC DNA]</scope>
    <source>
        <strain evidence="2">cv. Yugu1</strain>
    </source>
</reference>
<dbReference type="EnsemblPlants" id="KQK88942">
    <property type="protein sequence ID" value="KQK88942"/>
    <property type="gene ID" value="SETIT_038261mg"/>
</dbReference>
<keyword evidence="2" id="KW-1185">Reference proteome</keyword>
<dbReference type="InParanoid" id="K4AHA4"/>